<dbReference type="Proteomes" id="UP000824120">
    <property type="component" value="Chromosome 11"/>
</dbReference>
<protein>
    <recommendedName>
        <fullName evidence="2">Putative plant transposon protein domain-containing protein</fullName>
    </recommendedName>
</protein>
<accession>A0A9J5WNR2</accession>
<sequence length="412" mass="47132">MKWSSRRVTDQFHKAVPYFPTTQNTKRLKAKFLESLSFRGFWRLCSKTLKTQRASTPRRWPWVSKILHSGRVLILNSSYQLMETDIDMVRTNPTKPSQKKAQETKANEKSTSERVVLDTQTELSEPEDEQPLISRRDKFGLDLKPHSVLAQAPPMTRMPHVITPPSLLSRLKGDGLRTILKEKLLSTEGLDGKYSEVRETLCYHEFDKKKASEFRSVKSVIVRDREVGCINEHINTILDKPLHYSLPYEGLPIAKSLDDLKGWLAPLISNTIPRWIEAGALIEKRDLSIAARSWFGFISSTIIPSQNESEMAMRSKQRQTSLPFSILITKLCRHAGVPRDTASDIEVTPSSSTDIRHIEAEYTREEVDRRREAPRHLHLLRPPGLQVHPLLPLLHRPQVFPPPPSLSGLLRP</sequence>
<evidence type="ECO:0000313" key="4">
    <source>
        <dbReference type="Proteomes" id="UP000824120"/>
    </source>
</evidence>
<dbReference type="Pfam" id="PF20167">
    <property type="entry name" value="Transposase_32"/>
    <property type="match status" value="1"/>
</dbReference>
<reference evidence="3 4" key="1">
    <citation type="submission" date="2020-09" db="EMBL/GenBank/DDBJ databases">
        <title>De no assembly of potato wild relative species, Solanum commersonii.</title>
        <authorList>
            <person name="Cho K."/>
        </authorList>
    </citation>
    <scope>NUCLEOTIDE SEQUENCE [LARGE SCALE GENOMIC DNA]</scope>
    <source>
        <strain evidence="3">LZ3.2</strain>
        <tissue evidence="3">Leaf</tissue>
    </source>
</reference>
<keyword evidence="4" id="KW-1185">Reference proteome</keyword>
<name>A0A9J5WNR2_SOLCO</name>
<evidence type="ECO:0000313" key="3">
    <source>
        <dbReference type="EMBL" id="KAG5576823.1"/>
    </source>
</evidence>
<dbReference type="OrthoDB" id="1306244at2759"/>
<evidence type="ECO:0000256" key="1">
    <source>
        <dbReference type="SAM" id="MobiDB-lite"/>
    </source>
</evidence>
<dbReference type="EMBL" id="JACXVP010000011">
    <property type="protein sequence ID" value="KAG5576823.1"/>
    <property type="molecule type" value="Genomic_DNA"/>
</dbReference>
<comment type="caution">
    <text evidence="3">The sequence shown here is derived from an EMBL/GenBank/DDBJ whole genome shotgun (WGS) entry which is preliminary data.</text>
</comment>
<feature type="domain" description="Putative plant transposon protein" evidence="2">
    <location>
        <begin position="206"/>
        <end position="311"/>
    </location>
</feature>
<dbReference type="PANTHER" id="PTHR33180:SF31">
    <property type="entry name" value="POLYPROTEIN PROTEIN"/>
    <property type="match status" value="1"/>
</dbReference>
<gene>
    <name evidence="3" type="ORF">H5410_056957</name>
</gene>
<dbReference type="AlphaFoldDB" id="A0A9J5WNR2"/>
<feature type="region of interest" description="Disordered" evidence="1">
    <location>
        <begin position="90"/>
        <end position="130"/>
    </location>
</feature>
<evidence type="ECO:0000259" key="2">
    <source>
        <dbReference type="Pfam" id="PF20167"/>
    </source>
</evidence>
<proteinExistence type="predicted"/>
<dbReference type="PANTHER" id="PTHR33180">
    <property type="entry name" value="PHOTOSYSTEM II CP43 REACTION CENTER PROTEIN"/>
    <property type="match status" value="1"/>
</dbReference>
<dbReference type="InterPro" id="IPR046796">
    <property type="entry name" value="Transposase_32_dom"/>
</dbReference>
<organism evidence="3 4">
    <name type="scientific">Solanum commersonii</name>
    <name type="common">Commerson's wild potato</name>
    <name type="synonym">Commerson's nightshade</name>
    <dbReference type="NCBI Taxonomy" id="4109"/>
    <lineage>
        <taxon>Eukaryota</taxon>
        <taxon>Viridiplantae</taxon>
        <taxon>Streptophyta</taxon>
        <taxon>Embryophyta</taxon>
        <taxon>Tracheophyta</taxon>
        <taxon>Spermatophyta</taxon>
        <taxon>Magnoliopsida</taxon>
        <taxon>eudicotyledons</taxon>
        <taxon>Gunneridae</taxon>
        <taxon>Pentapetalae</taxon>
        <taxon>asterids</taxon>
        <taxon>lamiids</taxon>
        <taxon>Solanales</taxon>
        <taxon>Solanaceae</taxon>
        <taxon>Solanoideae</taxon>
        <taxon>Solaneae</taxon>
        <taxon>Solanum</taxon>
    </lineage>
</organism>
<feature type="compositionally biased region" description="Basic and acidic residues" evidence="1">
    <location>
        <begin position="100"/>
        <end position="116"/>
    </location>
</feature>